<evidence type="ECO:0000313" key="2">
    <source>
        <dbReference type="WBParaSite" id="PS1159_v2.g14701.t1"/>
    </source>
</evidence>
<proteinExistence type="predicted"/>
<dbReference type="Proteomes" id="UP000887580">
    <property type="component" value="Unplaced"/>
</dbReference>
<protein>
    <submittedName>
        <fullName evidence="2">Uncharacterized protein</fullName>
    </submittedName>
</protein>
<reference evidence="2" key="1">
    <citation type="submission" date="2022-11" db="UniProtKB">
        <authorList>
            <consortium name="WormBaseParasite"/>
        </authorList>
    </citation>
    <scope>IDENTIFICATION</scope>
</reference>
<name>A0AC35F872_9BILA</name>
<organism evidence="1 2">
    <name type="scientific">Panagrolaimus sp. PS1159</name>
    <dbReference type="NCBI Taxonomy" id="55785"/>
    <lineage>
        <taxon>Eukaryota</taxon>
        <taxon>Metazoa</taxon>
        <taxon>Ecdysozoa</taxon>
        <taxon>Nematoda</taxon>
        <taxon>Chromadorea</taxon>
        <taxon>Rhabditida</taxon>
        <taxon>Tylenchina</taxon>
        <taxon>Panagrolaimomorpha</taxon>
        <taxon>Panagrolaimoidea</taxon>
        <taxon>Panagrolaimidae</taxon>
        <taxon>Panagrolaimus</taxon>
    </lineage>
</organism>
<evidence type="ECO:0000313" key="1">
    <source>
        <dbReference type="Proteomes" id="UP000887580"/>
    </source>
</evidence>
<accession>A0AC35F872</accession>
<dbReference type="WBParaSite" id="PS1159_v2.g14701.t1">
    <property type="protein sequence ID" value="PS1159_v2.g14701.t1"/>
    <property type="gene ID" value="PS1159_v2.g14701"/>
</dbReference>
<sequence length="67" mass="7790">MLKFAVGNWVESIYGGSKDFGGVGNISENEAENVLQHSVIHAGLKPRFASIRHRRRWFASIRHRRRW</sequence>